<feature type="domain" description="Putative auto-transporter adhesin head GIN" evidence="1">
    <location>
        <begin position="46"/>
        <end position="229"/>
    </location>
</feature>
<name>A0A5N1J9T5_9BACT</name>
<dbReference type="AlphaFoldDB" id="A0A5N1J9T5"/>
<keyword evidence="3" id="KW-1185">Reference proteome</keyword>
<comment type="caution">
    <text evidence="2">The sequence shown here is derived from an EMBL/GenBank/DDBJ whole genome shotgun (WGS) entry which is preliminary data.</text>
</comment>
<dbReference type="Gene3D" id="2.160.20.120">
    <property type="match status" value="1"/>
</dbReference>
<accession>A0A5N1J9T5</accession>
<evidence type="ECO:0000313" key="3">
    <source>
        <dbReference type="Proteomes" id="UP000326570"/>
    </source>
</evidence>
<dbReference type="PROSITE" id="PS51257">
    <property type="entry name" value="PROKAR_LIPOPROTEIN"/>
    <property type="match status" value="1"/>
</dbReference>
<evidence type="ECO:0000259" key="1">
    <source>
        <dbReference type="Pfam" id="PF10988"/>
    </source>
</evidence>
<protein>
    <submittedName>
        <fullName evidence="2">DUF2807 domain-containing protein</fullName>
    </submittedName>
</protein>
<sequence length="246" mass="27236">MDFRKLFAFSYLFATVSLGGCQKENAFDCLKSTGRIVTETRPLSSFRTIKVFDNLKVTIVADTVHYAEVKAGDNLQKNILTEVKDGELWLSNINKCNWVRSYHKPLEVRVHVKSLLNVFHDGEATVSSENTLPADTIFLHLTGAGDLDLTLNSTSVWLDMYEYGNISLKGANQHLNGYVMSLGKLEAAELKCQTVSLQMGGNGYAKVQASVRLSANIESNGNVYYLNQPAEIYRSGEGKGKILKAN</sequence>
<organism evidence="2 3">
    <name type="scientific">Adhaeribacter soli</name>
    <dbReference type="NCBI Taxonomy" id="2607655"/>
    <lineage>
        <taxon>Bacteria</taxon>
        <taxon>Pseudomonadati</taxon>
        <taxon>Bacteroidota</taxon>
        <taxon>Cytophagia</taxon>
        <taxon>Cytophagales</taxon>
        <taxon>Hymenobacteraceae</taxon>
        <taxon>Adhaeribacter</taxon>
    </lineage>
</organism>
<dbReference type="InterPro" id="IPR021255">
    <property type="entry name" value="DUF2807"/>
</dbReference>
<dbReference type="Proteomes" id="UP000326570">
    <property type="component" value="Unassembled WGS sequence"/>
</dbReference>
<evidence type="ECO:0000313" key="2">
    <source>
        <dbReference type="EMBL" id="KAA9345768.1"/>
    </source>
</evidence>
<dbReference type="RefSeq" id="WP_150901911.1">
    <property type="nucleotide sequence ID" value="NZ_VTWT01000001.1"/>
</dbReference>
<proteinExistence type="predicted"/>
<dbReference type="Pfam" id="PF10988">
    <property type="entry name" value="DUF2807"/>
    <property type="match status" value="1"/>
</dbReference>
<gene>
    <name evidence="2" type="ORF">F0P94_01400</name>
</gene>
<dbReference type="EMBL" id="VTWT01000001">
    <property type="protein sequence ID" value="KAA9345768.1"/>
    <property type="molecule type" value="Genomic_DNA"/>
</dbReference>
<reference evidence="2 3" key="1">
    <citation type="submission" date="2019-09" db="EMBL/GenBank/DDBJ databases">
        <title>Genome sequence of Adhaeribacter sp. M2.</title>
        <authorList>
            <person name="Srinivasan S."/>
        </authorList>
    </citation>
    <scope>NUCLEOTIDE SEQUENCE [LARGE SCALE GENOMIC DNA]</scope>
    <source>
        <strain evidence="2 3">M2</strain>
    </source>
</reference>